<accession>A0A2J6T9Q4</accession>
<protein>
    <recommendedName>
        <fullName evidence="3">AAA+ ATPase domain-containing protein</fullName>
    </recommendedName>
</protein>
<feature type="region of interest" description="Disordered" evidence="2">
    <location>
        <begin position="256"/>
        <end position="337"/>
    </location>
</feature>
<keyword evidence="5" id="KW-1185">Reference proteome</keyword>
<keyword evidence="1" id="KW-0175">Coiled coil</keyword>
<proteinExistence type="predicted"/>
<dbReference type="GO" id="GO:0005634">
    <property type="term" value="C:nucleus"/>
    <property type="evidence" value="ECO:0007669"/>
    <property type="project" value="InterPro"/>
</dbReference>
<dbReference type="OrthoDB" id="2386201at2759"/>
<feature type="coiled-coil region" evidence="1">
    <location>
        <begin position="2711"/>
        <end position="2749"/>
    </location>
</feature>
<evidence type="ECO:0000256" key="2">
    <source>
        <dbReference type="SAM" id="MobiDB-lite"/>
    </source>
</evidence>
<dbReference type="Gene3D" id="1.10.8.60">
    <property type="match status" value="1"/>
</dbReference>
<feature type="compositionally biased region" description="Polar residues" evidence="2">
    <location>
        <begin position="428"/>
        <end position="441"/>
    </location>
</feature>
<feature type="domain" description="AAA+ ATPase" evidence="3">
    <location>
        <begin position="2800"/>
        <end position="2936"/>
    </location>
</feature>
<dbReference type="GO" id="GO:0031297">
    <property type="term" value="P:replication fork processing"/>
    <property type="evidence" value="ECO:0007669"/>
    <property type="project" value="InterPro"/>
</dbReference>
<feature type="region of interest" description="Disordered" evidence="2">
    <location>
        <begin position="372"/>
        <end position="461"/>
    </location>
</feature>
<feature type="region of interest" description="Disordered" evidence="2">
    <location>
        <begin position="1"/>
        <end position="117"/>
    </location>
</feature>
<feature type="compositionally biased region" description="Basic and acidic residues" evidence="2">
    <location>
        <begin position="2376"/>
        <end position="2386"/>
    </location>
</feature>
<feature type="compositionally biased region" description="Basic residues" evidence="2">
    <location>
        <begin position="949"/>
        <end position="958"/>
    </location>
</feature>
<dbReference type="GO" id="GO:0000724">
    <property type="term" value="P:double-strand break repair via homologous recombination"/>
    <property type="evidence" value="ECO:0007669"/>
    <property type="project" value="TreeGrafter"/>
</dbReference>
<dbReference type="SMART" id="SM00382">
    <property type="entry name" value="AAA"/>
    <property type="match status" value="1"/>
</dbReference>
<dbReference type="GO" id="GO:0005524">
    <property type="term" value="F:ATP binding"/>
    <property type="evidence" value="ECO:0007669"/>
    <property type="project" value="InterPro"/>
</dbReference>
<dbReference type="PANTHER" id="PTHR28122">
    <property type="entry name" value="E3 UBIQUITIN-PROTEIN LIGASE SUBSTRATE RECEPTOR MMS22"/>
    <property type="match status" value="1"/>
</dbReference>
<evidence type="ECO:0000256" key="1">
    <source>
        <dbReference type="SAM" id="Coils"/>
    </source>
</evidence>
<feature type="region of interest" description="Disordered" evidence="2">
    <location>
        <begin position="129"/>
        <end position="154"/>
    </location>
</feature>
<evidence type="ECO:0000313" key="4">
    <source>
        <dbReference type="EMBL" id="PMD59741.1"/>
    </source>
</evidence>
<dbReference type="InParanoid" id="A0A2J6T9Q4"/>
<feature type="compositionally biased region" description="Low complexity" evidence="2">
    <location>
        <begin position="2169"/>
        <end position="2179"/>
    </location>
</feature>
<reference evidence="4 5" key="1">
    <citation type="submission" date="2016-04" db="EMBL/GenBank/DDBJ databases">
        <title>A degradative enzymes factory behind the ericoid mycorrhizal symbiosis.</title>
        <authorList>
            <consortium name="DOE Joint Genome Institute"/>
            <person name="Martino E."/>
            <person name="Morin E."/>
            <person name="Grelet G."/>
            <person name="Kuo A."/>
            <person name="Kohler A."/>
            <person name="Daghino S."/>
            <person name="Barry K."/>
            <person name="Choi C."/>
            <person name="Cichocki N."/>
            <person name="Clum A."/>
            <person name="Copeland A."/>
            <person name="Hainaut M."/>
            <person name="Haridas S."/>
            <person name="Labutti K."/>
            <person name="Lindquist E."/>
            <person name="Lipzen A."/>
            <person name="Khouja H.-R."/>
            <person name="Murat C."/>
            <person name="Ohm R."/>
            <person name="Olson A."/>
            <person name="Spatafora J."/>
            <person name="Veneault-Fourrey C."/>
            <person name="Henrissat B."/>
            <person name="Grigoriev I."/>
            <person name="Martin F."/>
            <person name="Perotto S."/>
        </authorList>
    </citation>
    <scope>NUCLEOTIDE SEQUENCE [LARGE SCALE GENOMIC DNA]</scope>
    <source>
        <strain evidence="4 5">E</strain>
    </source>
</reference>
<dbReference type="GeneID" id="36586213"/>
<sequence>MADWKEKGVVPDSDDEDALDSQSTACDHQPPNEEQKNDVPIIENDSETHDIGGKEETGCSEQEDLENSNSATPAAPDELSEQSLSAPVPTSDPKNSSKTHVEGHDRIPSSSPNSPKVFKVPKMFWELAEEDFPGKEERSIPKPGSGKSADDDEISRSYVQITSPTSSILTSLPASQVSLPKNAPLGHRGSTPLQGGTQAAISSANSIEENVHVPGAMTYEGRSLRQRNPIQLHPYIVEQEKYRQTLKARGIAPMRIALSQDESHRKSRQTASPELDSQEKDSQDATETGDSQPMDFDWDPLLSSSPLRPAENGAAASAEGNEHTATDNDEGDDEDEEFPDIDELLSTRLPLLHPNGPRRRIKSYLTKQKVQVLSRAQNERKGNLVRKGPSSSVFGVPASPPATSSPFPMTSHGSASSRSHAKSRSLKESTQTISAQTNINTDKLADLPTPATSAAKPIPVLVDSDSEDELAGEQRATSSDESIQIRKVSKKIRGVLPASHLRLDYQQIKPQASGRGHRDGFSVSPVRTEPRRGVALPRAYGPLQSPLASTGPGFDFLSSDSDQDEEGNREGGFIFEDNPSSPLDSLFSKSRLGFAEEDDRIDAMLPPRKRQSTSSKTRQRKRSRVGSSTLFQAINKPSTHQPKITEHLHRTQQSGSRSKSSKRAKKSVLALGSQNDDRLSLPREPPPPRLSILDVFDVHRKVAQSAPQFIRIAARTSRSKVGQGRQSPSRKFIRLANREDTHDAQSVLEDWREGRIVSKTPDSLAPPSDQVSVRSLKEIENNRQTTFQPPIFKLKQHPRISNTGGVGIRRKLVISRGKQRSMNAFVTRAQGTTQDPNIFPRQERAISEGLRKGKPRYVPPAGRFAQLESSEIRNTLQHSASAFRSTKKTLDALYRISRKQPVPQANLQLSRFLADEDVVRPSVELRKAVGDTKPGVGVTSQKSRDIKRNRSRRKKRLPQRLDAGAAVYRQPSDPLILEFLVPATERENKIVEGRKLLGLAKFGTTYPLHFDVFPLQPGVFFHENTFIGSGRLSKALQRAGDIYPRSIRSQISFVLAGKTFTWCQWNEDVSSEIGLCFDWLVDQLASKSPPPSSPSTVDAAHVTSSILEYVHHHLSFDSTDDVKNFLCRMIEILQDAFSRLESAGDDFNHSEIRAWIEVASMFMLILLELLRIARSRNEDSVAYQLEDLMKRSATRCVRDLLSQNVDRVRNLYDDLQYLSFREGGIKSNEYIVQGWVIVMKVLEAAQISRGSFWDVVNPQMVTTNMKNVSDARMMEKLWYSMFSLLPLCEFDEFGVVIEGRRQKVSFDNWSLPQQLLKRVFALYHADSRQSPGFNDYCQGIVSRCHYLMVEWGWWNCSGVIGTLFDFFGSHNLAHLRNEEAYASPRFLQELNTEPKLTLEAEDRCFHIFLKIVALAIRHFEQVGDGKSIRNLVARLLPNHNRQYPKEESIHQRDLASLRNHHDLLCTLYWAAPPQHRLSPTLIQELVVADNSHKEACLINLRAWEQLASFVLTHDTKQETYQPLKSWYRDFFSKLVEQYLRVESEIRDQARALQGTNEQAPQEKQLQEVIMTNRETLKVTLCTFVKGITCRIEGAHYPTGWMNAFETLPLEKALALLKVDTHSRSSHALLHACVEVVNSYIDQVDVRALLTQDEDGISPTTDEAVAFLEKSLLLPFRSLVNHYLDATLPLSVHNNIYFANELYEELIACWARFVALVTDKWEQQGYSYSLIDNGFVGNGPNAVFKNRSTNGSEARYWPYFLTKLLEYKKTDVVKLYGLNRIFNFEVEWLLNLSGPKPSFESEFTHQLQKRGFSLSTEISRKWAPSQKLRGAIGTMGRDMQEMTKEMTYKSAKQKAMYNFLLVEVMKNMQKHLEAMDPPTGSNYEVYLKIVQAVAATIRRHGTDICQLSRFFLVPSRHYRPPEGDPEFYTQGILKYCSHFGLRLKQTSFELFYYLLGGWKKALVSGEAKMHEHRRHIKRAMKETDFMLFLLNDFVPAIIQTGFRHLWSRANMMYAAYLPRLADKIGDYLNGDKALAQPIFEKVMNLLRIIMNCLLARYEHTVQLRFPFPKAEERTVRSMACLFWLEVTPHLENYVRRVSKEESLQELNQPYLRYLERMDDRLDPPHDRNFHRSAVAYRIPDGTPVPTNTENASPQSSELDESKADEETTETTENSAEADNAPAPIRRNGKTVSGRARGNRSRQPEGVPPFILPESFLESNVMLAGDLVKESLAIVKGKEAISGADDPELKISVETENQSAEELDSGSSPTPKYGINSDIYTEICATLRAGLALRPPKNSNSNLIPRPITVLQCPIDGGSSYLDAIVEKVSEQLGADLIRLDSQDLAQLVGPYLDENIAWNLTGSSLLGYEAHRQAGKLEEYDSSKEAQEMDAEEAEGEEDAAPGFVRSAKAGESSKRIMSAIFTALQPNSLRSNRPKMYGPFSVSNPNALLEGTLFDNSKDSPQGKATSPVGFQTDGWDNLKIATAFETFVGASDLKRARTPDKTEEPLEAASDDQSRNVIVQLSDYKEMMMTLEGAELIGRLREVVNKKWRSGKNIILVGTTAMINDDAEPALLKSEIQRLQSDIGGGQQRTIFVPPERGVGQDAAINIDEKTRIKRINLRHIEDMILKLSEGTQHLSPAVVDLEKDLDTATVFSEGLEDAVFTYARVHRIAITILGLEAYLSKVDGPILSKALKVLSASDEVKFAWGQEELKEEDAQVEEVLTDIDAAQKKAKDRLKEISKKCNRQEKKLLSGVVLPNDIKTTWDDIRAPKETIEATKTLTTLSLIRPEAFTYGVLATDKIPGLLLYGPPGTGKTLLAKAVAKESGATVLEVSGADLNDMFVGEGEKNVKAVFSLAKKLSADRPCVVFIDEADAIFTARGETKRTAHRELINQFLREWDGMNNLSAFIMVATNRPFDLDEAVLRRLPRRLLLDLPVEADREAILKIHLKSEILDESVSLSQLAKDTTFYSGSDLKNLSVAAALACIREENEVAAKHASDEPYVYPEKRILTKAHFDKAMEEISASISEDMSTLTAIRKFDEKYGDRKGRRKKAAALGFGGTTIVEKDSESARVRKMEA</sequence>
<feature type="compositionally biased region" description="Basic and acidic residues" evidence="2">
    <location>
        <begin position="46"/>
        <end position="57"/>
    </location>
</feature>
<evidence type="ECO:0000313" key="5">
    <source>
        <dbReference type="Proteomes" id="UP000235371"/>
    </source>
</evidence>
<dbReference type="InterPro" id="IPR041569">
    <property type="entry name" value="AAA_lid_3"/>
</dbReference>
<feature type="region of interest" description="Disordered" evidence="2">
    <location>
        <begin position="2376"/>
        <end position="2404"/>
    </location>
</feature>
<dbReference type="STRING" id="1095630.A0A2J6T9Q4"/>
<feature type="compositionally biased region" description="Polar residues" evidence="2">
    <location>
        <begin position="191"/>
        <end position="206"/>
    </location>
</feature>
<dbReference type="RefSeq" id="XP_024736645.1">
    <property type="nucleotide sequence ID" value="XM_024878136.1"/>
</dbReference>
<feature type="compositionally biased region" description="Low complexity" evidence="2">
    <location>
        <begin position="401"/>
        <end position="418"/>
    </location>
</feature>
<feature type="region of interest" description="Disordered" evidence="2">
    <location>
        <begin position="598"/>
        <end position="686"/>
    </location>
</feature>
<dbReference type="EMBL" id="KZ613813">
    <property type="protein sequence ID" value="PMD59741.1"/>
    <property type="molecule type" value="Genomic_DNA"/>
</dbReference>
<feature type="region of interest" description="Disordered" evidence="2">
    <location>
        <begin position="179"/>
        <end position="206"/>
    </location>
</feature>
<feature type="compositionally biased region" description="Acidic residues" evidence="2">
    <location>
        <begin position="2387"/>
        <end position="2399"/>
    </location>
</feature>
<feature type="region of interest" description="Disordered" evidence="2">
    <location>
        <begin position="2135"/>
        <end position="2208"/>
    </location>
</feature>
<feature type="region of interest" description="Disordered" evidence="2">
    <location>
        <begin position="510"/>
        <end position="586"/>
    </location>
</feature>
<feature type="region of interest" description="Disordered" evidence="2">
    <location>
        <begin position="930"/>
        <end position="960"/>
    </location>
</feature>
<evidence type="ECO:0000259" key="3">
    <source>
        <dbReference type="SMART" id="SM00382"/>
    </source>
</evidence>
<dbReference type="GO" id="GO:0035361">
    <property type="term" value="C:Cul8-RING ubiquitin ligase complex"/>
    <property type="evidence" value="ECO:0007669"/>
    <property type="project" value="TreeGrafter"/>
</dbReference>
<dbReference type="Pfam" id="PF00004">
    <property type="entry name" value="AAA"/>
    <property type="match status" value="1"/>
</dbReference>
<feature type="compositionally biased region" description="Low complexity" evidence="2">
    <location>
        <begin position="310"/>
        <end position="319"/>
    </location>
</feature>
<dbReference type="Gene3D" id="3.40.50.300">
    <property type="entry name" value="P-loop containing nucleotide triphosphate hydrolases"/>
    <property type="match status" value="1"/>
</dbReference>
<dbReference type="InterPro" id="IPR027417">
    <property type="entry name" value="P-loop_NTPase"/>
</dbReference>
<feature type="compositionally biased region" description="Polar residues" evidence="2">
    <location>
        <begin position="2143"/>
        <end position="2155"/>
    </location>
</feature>
<gene>
    <name evidence="4" type="ORF">K444DRAFT_590132</name>
</gene>
<dbReference type="Pfam" id="PF17862">
    <property type="entry name" value="AAA_lid_3"/>
    <property type="match status" value="1"/>
</dbReference>
<dbReference type="Pfam" id="PF24581">
    <property type="entry name" value="DUF7608"/>
    <property type="match status" value="1"/>
</dbReference>
<feature type="compositionally biased region" description="Polar residues" evidence="2">
    <location>
        <begin position="625"/>
        <end position="642"/>
    </location>
</feature>
<dbReference type="PANTHER" id="PTHR28122:SF1">
    <property type="entry name" value="E3 UBIQUITIN-PROTEIN LIGASE SUBSTRATE RECEPTOR MMS22"/>
    <property type="match status" value="1"/>
</dbReference>
<dbReference type="InterPro" id="IPR003593">
    <property type="entry name" value="AAA+_ATPase"/>
</dbReference>
<dbReference type="InterPro" id="IPR003959">
    <property type="entry name" value="ATPase_AAA_core"/>
</dbReference>
<feature type="compositionally biased region" description="Basic residues" evidence="2">
    <location>
        <begin position="607"/>
        <end position="624"/>
    </location>
</feature>
<organism evidence="4 5">
    <name type="scientific">Hyaloscypha bicolor E</name>
    <dbReference type="NCBI Taxonomy" id="1095630"/>
    <lineage>
        <taxon>Eukaryota</taxon>
        <taxon>Fungi</taxon>
        <taxon>Dikarya</taxon>
        <taxon>Ascomycota</taxon>
        <taxon>Pezizomycotina</taxon>
        <taxon>Leotiomycetes</taxon>
        <taxon>Helotiales</taxon>
        <taxon>Hyaloscyphaceae</taxon>
        <taxon>Hyaloscypha</taxon>
        <taxon>Hyaloscypha bicolor</taxon>
    </lineage>
</organism>
<name>A0A2J6T9Q4_9HELO</name>
<dbReference type="InterPro" id="IPR019021">
    <property type="entry name" value="Mms22"/>
</dbReference>
<dbReference type="SUPFAM" id="SSF52540">
    <property type="entry name" value="P-loop containing nucleoside triphosphate hydrolases"/>
    <property type="match status" value="1"/>
</dbReference>
<dbReference type="GO" id="GO:0016887">
    <property type="term" value="F:ATP hydrolysis activity"/>
    <property type="evidence" value="ECO:0007669"/>
    <property type="project" value="InterPro"/>
</dbReference>
<dbReference type="Pfam" id="PF09462">
    <property type="entry name" value="Mus7"/>
    <property type="match status" value="1"/>
</dbReference>
<dbReference type="InterPro" id="IPR056027">
    <property type="entry name" value="DUF7608"/>
</dbReference>
<feature type="compositionally biased region" description="Acidic residues" evidence="2">
    <location>
        <begin position="327"/>
        <end position="337"/>
    </location>
</feature>
<dbReference type="Proteomes" id="UP000235371">
    <property type="component" value="Unassembled WGS sequence"/>
</dbReference>